<dbReference type="STRING" id="685588.A0A067S9I6"/>
<dbReference type="HOGENOM" id="CLU_016660_0_0_1"/>
<name>A0A067S9I6_GALM3</name>
<dbReference type="EMBL" id="KL142414">
    <property type="protein sequence ID" value="KDR67496.1"/>
    <property type="molecule type" value="Genomic_DNA"/>
</dbReference>
<evidence type="ECO:0000313" key="2">
    <source>
        <dbReference type="Proteomes" id="UP000027222"/>
    </source>
</evidence>
<gene>
    <name evidence="1" type="ORF">GALMADRAFT_258083</name>
</gene>
<dbReference type="Gene3D" id="3.30.559.10">
    <property type="entry name" value="Chloramphenicol acetyltransferase-like domain"/>
    <property type="match status" value="1"/>
</dbReference>
<dbReference type="AlphaFoldDB" id="A0A067S9I6"/>
<dbReference type="Gene3D" id="3.30.559.30">
    <property type="entry name" value="Nonribosomal peptide synthetase, condensation domain"/>
    <property type="match status" value="1"/>
</dbReference>
<dbReference type="PANTHER" id="PTHR28037">
    <property type="entry name" value="ALCOHOL O-ACETYLTRANSFERASE 1-RELATED"/>
    <property type="match status" value="1"/>
</dbReference>
<dbReference type="SUPFAM" id="SSF52777">
    <property type="entry name" value="CoA-dependent acyltransferases"/>
    <property type="match status" value="2"/>
</dbReference>
<dbReference type="OrthoDB" id="3355480at2759"/>
<evidence type="ECO:0000313" key="1">
    <source>
        <dbReference type="EMBL" id="KDR67496.1"/>
    </source>
</evidence>
<dbReference type="Proteomes" id="UP000027222">
    <property type="component" value="Unassembled WGS sequence"/>
</dbReference>
<dbReference type="InterPro" id="IPR052058">
    <property type="entry name" value="Alcohol_O-acetyltransferase"/>
</dbReference>
<reference evidence="2" key="1">
    <citation type="journal article" date="2014" name="Proc. Natl. Acad. Sci. U.S.A.">
        <title>Extensive sampling of basidiomycete genomes demonstrates inadequacy of the white-rot/brown-rot paradigm for wood decay fungi.</title>
        <authorList>
            <person name="Riley R."/>
            <person name="Salamov A.A."/>
            <person name="Brown D.W."/>
            <person name="Nagy L.G."/>
            <person name="Floudas D."/>
            <person name="Held B.W."/>
            <person name="Levasseur A."/>
            <person name="Lombard V."/>
            <person name="Morin E."/>
            <person name="Otillar R."/>
            <person name="Lindquist E.A."/>
            <person name="Sun H."/>
            <person name="LaButti K.M."/>
            <person name="Schmutz J."/>
            <person name="Jabbour D."/>
            <person name="Luo H."/>
            <person name="Baker S.E."/>
            <person name="Pisabarro A.G."/>
            <person name="Walton J.D."/>
            <person name="Blanchette R.A."/>
            <person name="Henrissat B."/>
            <person name="Martin F."/>
            <person name="Cullen D."/>
            <person name="Hibbett D.S."/>
            <person name="Grigoriev I.V."/>
        </authorList>
    </citation>
    <scope>NUCLEOTIDE SEQUENCE [LARGE SCALE GENOMIC DNA]</scope>
    <source>
        <strain evidence="2">CBS 339.88</strain>
    </source>
</reference>
<dbReference type="PANTHER" id="PTHR28037:SF1">
    <property type="entry name" value="ALCOHOL O-ACETYLTRANSFERASE 1-RELATED"/>
    <property type="match status" value="1"/>
</dbReference>
<organism evidence="1 2">
    <name type="scientific">Galerina marginata (strain CBS 339.88)</name>
    <dbReference type="NCBI Taxonomy" id="685588"/>
    <lineage>
        <taxon>Eukaryota</taxon>
        <taxon>Fungi</taxon>
        <taxon>Dikarya</taxon>
        <taxon>Basidiomycota</taxon>
        <taxon>Agaricomycotina</taxon>
        <taxon>Agaricomycetes</taxon>
        <taxon>Agaricomycetidae</taxon>
        <taxon>Agaricales</taxon>
        <taxon>Agaricineae</taxon>
        <taxon>Strophariaceae</taxon>
        <taxon>Galerina</taxon>
    </lineage>
</organism>
<accession>A0A067S9I6</accession>
<protein>
    <submittedName>
        <fullName evidence="1">Uncharacterized protein</fullName>
    </submittedName>
</protein>
<proteinExistence type="predicted"/>
<keyword evidence="2" id="KW-1185">Reference proteome</keyword>
<sequence length="487" mass="54116">MSAKPSKQWAKTGTTFERLFGDSEAAFYPGSKVGLGDMFLHLDFRAPQPAVLRERVTIAWAIIRRRHPVLMCRVIYDSAIGIPYFSFTPPANSLMEAGDALSFNNKSKDELIFEYMNGRRTLSDEHLSHLVISASHLAPTSSTPSGASDEDFTLFLCAPHFLGDGISLHQTAHDLLSLLASPLTNSQLEEELNRDIEWTDLLPPSFETRLDAPTSSLAKIACKVDFIKTLGKDIGGHTLPRKQRGSPQTVIYEAAFSEDDTALILRKCKANNVTVNHALIALCNLVWARNVSDPRLKENPMMMYTAINLRPHLTGSLHPSNTYWFMALTYSNIVLPGFVPGTPQVFWHRARSVKHQLTRVIRSPLLKSRALEMAQMRVARSRGEVVDLPTLDNSSELSLPPAPSAALLGVSLPGNLDATYDRSSYPSFHLHSVTAASRMKAGGLLLIGHTFAKKLCLQLCWDENGFEEGHIERFWRGLQDAVHQSFI</sequence>
<dbReference type="InterPro" id="IPR023213">
    <property type="entry name" value="CAT-like_dom_sf"/>
</dbReference>